<evidence type="ECO:0000313" key="4">
    <source>
        <dbReference type="Proteomes" id="UP001408789"/>
    </source>
</evidence>
<dbReference type="Gene3D" id="1.25.40.10">
    <property type="entry name" value="Tetratricopeptide repeat domain"/>
    <property type="match status" value="5"/>
</dbReference>
<dbReference type="Proteomes" id="UP001408789">
    <property type="component" value="Unassembled WGS sequence"/>
</dbReference>
<reference evidence="3 4" key="1">
    <citation type="submission" date="2024-04" db="EMBL/GenBank/DDBJ databases">
        <title>The reference genome of an endangered Asteraceae, Deinandra increscens subsp. villosa, native to the Central Coast of California.</title>
        <authorList>
            <person name="Guilliams M."/>
            <person name="Hasenstab-Lehman K."/>
            <person name="Meyer R."/>
            <person name="Mcevoy S."/>
        </authorList>
    </citation>
    <scope>NUCLEOTIDE SEQUENCE [LARGE SCALE GENOMIC DNA]</scope>
    <source>
        <tissue evidence="3">Leaf</tissue>
    </source>
</reference>
<dbReference type="InterPro" id="IPR011990">
    <property type="entry name" value="TPR-like_helical_dom_sf"/>
</dbReference>
<dbReference type="PANTHER" id="PTHR47926">
    <property type="entry name" value="PENTATRICOPEPTIDE REPEAT-CONTAINING PROTEIN"/>
    <property type="match status" value="1"/>
</dbReference>
<dbReference type="PANTHER" id="PTHR47926:SF511">
    <property type="entry name" value="PENTATRICOPEPTIDE REPEAT-CONTAINING PROTEIN"/>
    <property type="match status" value="1"/>
</dbReference>
<dbReference type="GO" id="GO:0009451">
    <property type="term" value="P:RNA modification"/>
    <property type="evidence" value="ECO:0007669"/>
    <property type="project" value="InterPro"/>
</dbReference>
<feature type="repeat" description="PPR" evidence="2">
    <location>
        <begin position="324"/>
        <end position="354"/>
    </location>
</feature>
<evidence type="ECO:0000313" key="3">
    <source>
        <dbReference type="EMBL" id="KAK9070929.1"/>
    </source>
</evidence>
<proteinExistence type="predicted"/>
<keyword evidence="4" id="KW-1185">Reference proteome</keyword>
<feature type="repeat" description="PPR" evidence="2">
    <location>
        <begin position="61"/>
        <end position="91"/>
    </location>
</feature>
<name>A0AAP0DH12_9ASTR</name>
<comment type="caution">
    <text evidence="3">The sequence shown here is derived from an EMBL/GenBank/DDBJ whole genome shotgun (WGS) entry which is preliminary data.</text>
</comment>
<evidence type="ECO:0000256" key="2">
    <source>
        <dbReference type="PROSITE-ProRule" id="PRU00708"/>
    </source>
</evidence>
<gene>
    <name evidence="3" type="ORF">SSX86_009497</name>
</gene>
<dbReference type="AlphaFoldDB" id="A0AAP0DH12"/>
<protein>
    <recommendedName>
        <fullName evidence="5">Pentatricopeptide repeat-containing protein</fullName>
    </recommendedName>
</protein>
<accession>A0AAP0DH12</accession>
<feature type="repeat" description="PPR" evidence="2">
    <location>
        <begin position="92"/>
        <end position="126"/>
    </location>
</feature>
<dbReference type="GO" id="GO:0003723">
    <property type="term" value="F:RNA binding"/>
    <property type="evidence" value="ECO:0007669"/>
    <property type="project" value="InterPro"/>
</dbReference>
<evidence type="ECO:0008006" key="5">
    <source>
        <dbReference type="Google" id="ProtNLM"/>
    </source>
</evidence>
<dbReference type="EMBL" id="JBCNJP010000011">
    <property type="protein sequence ID" value="KAK9070929.1"/>
    <property type="molecule type" value="Genomic_DNA"/>
</dbReference>
<sequence length="534" mass="60000">MNRVSSTFHNHFLTRSPNIILSTCLRRISTLSVTNLIQNHIHNGNITDARQLFDQNPQSCNTLTWNSMITAYIKHNQMQSAHNLFDEMPVRDVVSWNTMMSGSNKAKDPHKLHQLFLQMKRAGVTPNHFTFSTAISGFVNTFEILVPQLHVLVLHLGLHSNVFVGSALMRGYTRLQDRKGLLRVFDDVVLKDISTWNALVVGYMELGLTVEAQIIFDKMPDVNIISWTTLVNGYIENKKISQARSIFDNMPQKNVVTWTAMIKGYAKCDKYNDAIQLFISMLKSGTRPNHFTLSTVLDACAGCSTFLFGNQLHSCILKSGFHSEVVLLTSLVDMYTKCGDIEAALRVFESMEKKNVVSWNSVIGGCARHGLATRALCEFERMIESGVKPDNVTYINLLSACVHGGLVEEGERHFSLMEGRYGIKAEMKHYSCMVDLYGKSGEIEKAERLVKEMPFEPDVGVWGALITACGLHSCYELADGLENLARDYPTIYAMLVKLNGEKGEWSRAVEMRNKMMEAGARQQTAGSRTEFPLV</sequence>
<feature type="repeat" description="PPR" evidence="2">
    <location>
        <begin position="192"/>
        <end position="226"/>
    </location>
</feature>
<dbReference type="FunFam" id="1.25.40.10:FF:000090">
    <property type="entry name" value="Pentatricopeptide repeat-containing protein, chloroplastic"/>
    <property type="match status" value="1"/>
</dbReference>
<dbReference type="Pfam" id="PF13041">
    <property type="entry name" value="PPR_2"/>
    <property type="match status" value="3"/>
</dbReference>
<feature type="repeat" description="PPR" evidence="2">
    <location>
        <begin position="355"/>
        <end position="389"/>
    </location>
</feature>
<keyword evidence="1" id="KW-0677">Repeat</keyword>
<dbReference type="PROSITE" id="PS51375">
    <property type="entry name" value="PPR"/>
    <property type="match status" value="6"/>
</dbReference>
<dbReference type="Pfam" id="PF01535">
    <property type="entry name" value="PPR"/>
    <property type="match status" value="2"/>
</dbReference>
<organism evidence="3 4">
    <name type="scientific">Deinandra increscens subsp. villosa</name>
    <dbReference type="NCBI Taxonomy" id="3103831"/>
    <lineage>
        <taxon>Eukaryota</taxon>
        <taxon>Viridiplantae</taxon>
        <taxon>Streptophyta</taxon>
        <taxon>Embryophyta</taxon>
        <taxon>Tracheophyta</taxon>
        <taxon>Spermatophyta</taxon>
        <taxon>Magnoliopsida</taxon>
        <taxon>eudicotyledons</taxon>
        <taxon>Gunneridae</taxon>
        <taxon>Pentapetalae</taxon>
        <taxon>asterids</taxon>
        <taxon>campanulids</taxon>
        <taxon>Asterales</taxon>
        <taxon>Asteraceae</taxon>
        <taxon>Asteroideae</taxon>
        <taxon>Heliantheae alliance</taxon>
        <taxon>Madieae</taxon>
        <taxon>Madiinae</taxon>
        <taxon>Deinandra</taxon>
    </lineage>
</organism>
<evidence type="ECO:0000256" key="1">
    <source>
        <dbReference type="ARBA" id="ARBA00022737"/>
    </source>
</evidence>
<feature type="repeat" description="PPR" evidence="2">
    <location>
        <begin position="254"/>
        <end position="288"/>
    </location>
</feature>
<dbReference type="InterPro" id="IPR046960">
    <property type="entry name" value="PPR_At4g14850-like_plant"/>
</dbReference>
<dbReference type="NCBIfam" id="TIGR00756">
    <property type="entry name" value="PPR"/>
    <property type="match status" value="7"/>
</dbReference>
<dbReference type="InterPro" id="IPR002885">
    <property type="entry name" value="PPR_rpt"/>
</dbReference>